<evidence type="ECO:0000256" key="2">
    <source>
        <dbReference type="ARBA" id="ARBA00007520"/>
    </source>
</evidence>
<keyword evidence="4 6" id="KW-1133">Transmembrane helix</keyword>
<feature type="transmembrane region" description="Helical" evidence="6">
    <location>
        <begin position="134"/>
        <end position="153"/>
    </location>
</feature>
<evidence type="ECO:0000313" key="7">
    <source>
        <dbReference type="EMBL" id="CAG8975962.1"/>
    </source>
</evidence>
<sequence length="425" mass="48132">MVDYCPCVPRTRRRRHQRHRQHNNYRYGTSSRKRKVHRNFIASLRAWARKWHLDGSSNCRQSNMEIDFLHKSPFVYTSYSRYILLSPPFGRTSVNKGKTETKGLDWNYRAYWLIDFTPLWCHQWRCTPCLEFRLSNFISIVIGVVGVTLFAFYEQKFAKEPMIPLRIFASRTAGVSYLSSFCLGFVLWATQYYLIQYFLTTQGHSLVGAGVAILPGTIVIPVMAAAGGIFISKLQKFRTINSVSWIIVTIGFSLMTQLKIDSNKAMQFGFQIIWGFGSGILFPGRQVAVQAVQTDEDVPMATAMTSFIASLGQSFGVGIGGVVFQNQWSTHVQSAISAGTIPPEYKLSYHQAEQAAVLIKNFPSTVQIVYRVIMADVINTLFIVLAGFSAVAFLASLASKNLSLDRETKSAQQFREREKPEREDN</sequence>
<feature type="transmembrane region" description="Helical" evidence="6">
    <location>
        <begin position="206"/>
        <end position="231"/>
    </location>
</feature>
<evidence type="ECO:0000256" key="3">
    <source>
        <dbReference type="ARBA" id="ARBA00022692"/>
    </source>
</evidence>
<dbReference type="GO" id="GO:0022857">
    <property type="term" value="F:transmembrane transporter activity"/>
    <property type="evidence" value="ECO:0007669"/>
    <property type="project" value="TreeGrafter"/>
</dbReference>
<dbReference type="OrthoDB" id="10021397at2759"/>
<evidence type="ECO:0000313" key="8">
    <source>
        <dbReference type="Proteomes" id="UP000701801"/>
    </source>
</evidence>
<feature type="transmembrane region" description="Helical" evidence="6">
    <location>
        <begin position="243"/>
        <end position="260"/>
    </location>
</feature>
<dbReference type="AlphaFoldDB" id="A0A9N9Q5Z7"/>
<dbReference type="PANTHER" id="PTHR23501">
    <property type="entry name" value="MAJOR FACILITATOR SUPERFAMILY"/>
    <property type="match status" value="1"/>
</dbReference>
<dbReference type="EMBL" id="CAJVRM010000157">
    <property type="protein sequence ID" value="CAG8975962.1"/>
    <property type="molecule type" value="Genomic_DNA"/>
</dbReference>
<keyword evidence="5 6" id="KW-0472">Membrane</keyword>
<proteinExistence type="inferred from homology"/>
<feature type="transmembrane region" description="Helical" evidence="6">
    <location>
        <begin position="174"/>
        <end position="194"/>
    </location>
</feature>
<name>A0A9N9Q5Z7_9HELO</name>
<dbReference type="GO" id="GO:0005886">
    <property type="term" value="C:plasma membrane"/>
    <property type="evidence" value="ECO:0007669"/>
    <property type="project" value="TreeGrafter"/>
</dbReference>
<dbReference type="PANTHER" id="PTHR23501:SF102">
    <property type="entry name" value="DRUG TRANSPORTER, PUTATIVE (AFU_ORTHOLOGUE AFUA_3G08530)-RELATED"/>
    <property type="match status" value="1"/>
</dbReference>
<evidence type="ECO:0008006" key="9">
    <source>
        <dbReference type="Google" id="ProtNLM"/>
    </source>
</evidence>
<comment type="similarity">
    <text evidence="2">Belongs to the major facilitator superfamily. TCR/Tet family.</text>
</comment>
<dbReference type="Gene3D" id="1.20.1250.20">
    <property type="entry name" value="MFS general substrate transporter like domains"/>
    <property type="match status" value="1"/>
</dbReference>
<evidence type="ECO:0000256" key="4">
    <source>
        <dbReference type="ARBA" id="ARBA00022989"/>
    </source>
</evidence>
<evidence type="ECO:0000256" key="1">
    <source>
        <dbReference type="ARBA" id="ARBA00004141"/>
    </source>
</evidence>
<feature type="transmembrane region" description="Helical" evidence="6">
    <location>
        <begin position="377"/>
        <end position="398"/>
    </location>
</feature>
<organism evidence="7 8">
    <name type="scientific">Hymenoscyphus albidus</name>
    <dbReference type="NCBI Taxonomy" id="595503"/>
    <lineage>
        <taxon>Eukaryota</taxon>
        <taxon>Fungi</taxon>
        <taxon>Dikarya</taxon>
        <taxon>Ascomycota</taxon>
        <taxon>Pezizomycotina</taxon>
        <taxon>Leotiomycetes</taxon>
        <taxon>Helotiales</taxon>
        <taxon>Helotiaceae</taxon>
        <taxon>Hymenoscyphus</taxon>
    </lineage>
</organism>
<dbReference type="InterPro" id="IPR036259">
    <property type="entry name" value="MFS_trans_sf"/>
</dbReference>
<dbReference type="Proteomes" id="UP000701801">
    <property type="component" value="Unassembled WGS sequence"/>
</dbReference>
<evidence type="ECO:0000256" key="6">
    <source>
        <dbReference type="SAM" id="Phobius"/>
    </source>
</evidence>
<evidence type="ECO:0000256" key="5">
    <source>
        <dbReference type="ARBA" id="ARBA00023136"/>
    </source>
</evidence>
<accession>A0A9N9Q5Z7</accession>
<protein>
    <recommendedName>
        <fullName evidence="9">Major facilitator superfamily (MFS) profile domain-containing protein</fullName>
    </recommendedName>
</protein>
<gene>
    <name evidence="7" type="ORF">HYALB_00012200</name>
</gene>
<comment type="caution">
    <text evidence="7">The sequence shown here is derived from an EMBL/GenBank/DDBJ whole genome shotgun (WGS) entry which is preliminary data.</text>
</comment>
<reference evidence="7" key="1">
    <citation type="submission" date="2021-07" db="EMBL/GenBank/DDBJ databases">
        <authorList>
            <person name="Durling M."/>
        </authorList>
    </citation>
    <scope>NUCLEOTIDE SEQUENCE</scope>
</reference>
<keyword evidence="8" id="KW-1185">Reference proteome</keyword>
<comment type="subcellular location">
    <subcellularLocation>
        <location evidence="1">Membrane</location>
        <topology evidence="1">Multi-pass membrane protein</topology>
    </subcellularLocation>
</comment>
<dbReference type="SUPFAM" id="SSF103473">
    <property type="entry name" value="MFS general substrate transporter"/>
    <property type="match status" value="1"/>
</dbReference>
<keyword evidence="3 6" id="KW-0812">Transmembrane</keyword>